<dbReference type="EMBL" id="SNRW01006471">
    <property type="protein sequence ID" value="KAA6383001.1"/>
    <property type="molecule type" value="Genomic_DNA"/>
</dbReference>
<evidence type="ECO:0000256" key="1">
    <source>
        <dbReference type="SAM" id="MobiDB-lite"/>
    </source>
</evidence>
<accession>A0A5J4VK95</accession>
<sequence length="269" mass="30229">MAQYVSPGGTGSIDFATYLQECKIPRIFSDWTGYVFLIEGMFGQVEQLDSDGKFTHTIEFTPCDSCFKGRDDSIILFLARDLQNAQQLLEPIVTEKLSLTRVQIFIQPVSFNLDPTIHTMELRHYHIPNSSNTANPSEADKFNSLTYVAPPIQQQPVISSFIIPGQQPLQQQQRPLPNIPGQYHPPQAQVQQQNYQQYSPLVVPKQQITSITPGMGNFDDISTVRAPVKGVLPQGQIGAQQGRFGAQNQFSFPNQPQNPYQQQGYPPQY</sequence>
<organism evidence="2 3">
    <name type="scientific">Streblomastix strix</name>
    <dbReference type="NCBI Taxonomy" id="222440"/>
    <lineage>
        <taxon>Eukaryota</taxon>
        <taxon>Metamonada</taxon>
        <taxon>Preaxostyla</taxon>
        <taxon>Oxymonadida</taxon>
        <taxon>Streblomastigidae</taxon>
        <taxon>Streblomastix</taxon>
    </lineage>
</organism>
<gene>
    <name evidence="2" type="ORF">EZS28_021472</name>
</gene>
<dbReference type="AlphaFoldDB" id="A0A5J4VK95"/>
<protein>
    <submittedName>
        <fullName evidence="2">Uncharacterized protein</fullName>
    </submittedName>
</protein>
<name>A0A5J4VK95_9EUKA</name>
<feature type="region of interest" description="Disordered" evidence="1">
    <location>
        <begin position="243"/>
        <end position="269"/>
    </location>
</feature>
<evidence type="ECO:0000313" key="2">
    <source>
        <dbReference type="EMBL" id="KAA6383001.1"/>
    </source>
</evidence>
<evidence type="ECO:0000313" key="3">
    <source>
        <dbReference type="Proteomes" id="UP000324800"/>
    </source>
</evidence>
<reference evidence="2 3" key="1">
    <citation type="submission" date="2019-03" db="EMBL/GenBank/DDBJ databases">
        <title>Single cell metagenomics reveals metabolic interactions within the superorganism composed of flagellate Streblomastix strix and complex community of Bacteroidetes bacteria on its surface.</title>
        <authorList>
            <person name="Treitli S.C."/>
            <person name="Kolisko M."/>
            <person name="Husnik F."/>
            <person name="Keeling P."/>
            <person name="Hampl V."/>
        </authorList>
    </citation>
    <scope>NUCLEOTIDE SEQUENCE [LARGE SCALE GENOMIC DNA]</scope>
    <source>
        <strain evidence="2">ST1C</strain>
    </source>
</reference>
<comment type="caution">
    <text evidence="2">The sequence shown here is derived from an EMBL/GenBank/DDBJ whole genome shotgun (WGS) entry which is preliminary data.</text>
</comment>
<dbReference type="Proteomes" id="UP000324800">
    <property type="component" value="Unassembled WGS sequence"/>
</dbReference>
<proteinExistence type="predicted"/>
<feature type="compositionally biased region" description="Low complexity" evidence="1">
    <location>
        <begin position="247"/>
        <end position="269"/>
    </location>
</feature>